<feature type="transmembrane region" description="Helical" evidence="1">
    <location>
        <begin position="12"/>
        <end position="31"/>
    </location>
</feature>
<keyword evidence="1" id="KW-1133">Transmembrane helix</keyword>
<sequence length="138" mass="16508">MYLYQKNKLESFLAWNIGFLLFWENSLISKFSDNVMCNTFKVLDKFLLFIFSKLSILFKSLTAFKRKSYKISVYILFNIGSIYKQNMGMINFMTSRRTFSLSRDFILSQIENLIQVDYHKCCLKLGIIIIFRKFTHKN</sequence>
<dbReference type="Proteomes" id="UP000276133">
    <property type="component" value="Unassembled WGS sequence"/>
</dbReference>
<name>A0A3M7SGV9_BRAPC</name>
<proteinExistence type="predicted"/>
<evidence type="ECO:0000313" key="3">
    <source>
        <dbReference type="Proteomes" id="UP000276133"/>
    </source>
</evidence>
<gene>
    <name evidence="2" type="ORF">BpHYR1_031854</name>
</gene>
<evidence type="ECO:0000313" key="2">
    <source>
        <dbReference type="EMBL" id="RNA34959.1"/>
    </source>
</evidence>
<comment type="caution">
    <text evidence="2">The sequence shown here is derived from an EMBL/GenBank/DDBJ whole genome shotgun (WGS) entry which is preliminary data.</text>
</comment>
<organism evidence="2 3">
    <name type="scientific">Brachionus plicatilis</name>
    <name type="common">Marine rotifer</name>
    <name type="synonym">Brachionus muelleri</name>
    <dbReference type="NCBI Taxonomy" id="10195"/>
    <lineage>
        <taxon>Eukaryota</taxon>
        <taxon>Metazoa</taxon>
        <taxon>Spiralia</taxon>
        <taxon>Gnathifera</taxon>
        <taxon>Rotifera</taxon>
        <taxon>Eurotatoria</taxon>
        <taxon>Monogononta</taxon>
        <taxon>Pseudotrocha</taxon>
        <taxon>Ploima</taxon>
        <taxon>Brachionidae</taxon>
        <taxon>Brachionus</taxon>
    </lineage>
</organism>
<keyword evidence="3" id="KW-1185">Reference proteome</keyword>
<protein>
    <submittedName>
        <fullName evidence="2">Uncharacterized protein</fullName>
    </submittedName>
</protein>
<dbReference type="AlphaFoldDB" id="A0A3M7SGV9"/>
<reference evidence="2 3" key="1">
    <citation type="journal article" date="2018" name="Sci. Rep.">
        <title>Genomic signatures of local adaptation to the degree of environmental predictability in rotifers.</title>
        <authorList>
            <person name="Franch-Gras L."/>
            <person name="Hahn C."/>
            <person name="Garcia-Roger E.M."/>
            <person name="Carmona M.J."/>
            <person name="Serra M."/>
            <person name="Gomez A."/>
        </authorList>
    </citation>
    <scope>NUCLEOTIDE SEQUENCE [LARGE SCALE GENOMIC DNA]</scope>
    <source>
        <strain evidence="2">HYR1</strain>
    </source>
</reference>
<dbReference type="EMBL" id="REGN01001393">
    <property type="protein sequence ID" value="RNA34959.1"/>
    <property type="molecule type" value="Genomic_DNA"/>
</dbReference>
<keyword evidence="1" id="KW-0472">Membrane</keyword>
<feature type="transmembrane region" description="Helical" evidence="1">
    <location>
        <begin position="46"/>
        <end position="64"/>
    </location>
</feature>
<evidence type="ECO:0000256" key="1">
    <source>
        <dbReference type="SAM" id="Phobius"/>
    </source>
</evidence>
<keyword evidence="1" id="KW-0812">Transmembrane</keyword>
<accession>A0A3M7SGV9</accession>